<dbReference type="OrthoDB" id="4062651at2759"/>
<feature type="domain" description="Protein kinase" evidence="14">
    <location>
        <begin position="334"/>
        <end position="611"/>
    </location>
</feature>
<dbReference type="PANTHER" id="PTHR47982:SF44">
    <property type="entry name" value="PROLINE-RICH RECEPTOR-LIKE PROTEIN KINASE PERK13-RELATED"/>
    <property type="match status" value="1"/>
</dbReference>
<keyword evidence="7" id="KW-0418">Kinase</keyword>
<evidence type="ECO:0000256" key="10">
    <source>
        <dbReference type="ARBA" id="ARBA00023136"/>
    </source>
</evidence>
<dbReference type="EMBL" id="DF237206">
    <property type="protein sequence ID" value="GAQ85851.1"/>
    <property type="molecule type" value="Genomic_DNA"/>
</dbReference>
<protein>
    <recommendedName>
        <fullName evidence="14">Protein kinase domain-containing protein</fullName>
    </recommendedName>
</protein>
<feature type="compositionally biased region" description="Low complexity" evidence="12">
    <location>
        <begin position="157"/>
        <end position="168"/>
    </location>
</feature>
<dbReference type="InterPro" id="IPR000719">
    <property type="entry name" value="Prot_kinase_dom"/>
</dbReference>
<dbReference type="InterPro" id="IPR008271">
    <property type="entry name" value="Ser/Thr_kinase_AS"/>
</dbReference>
<evidence type="ECO:0000256" key="7">
    <source>
        <dbReference type="ARBA" id="ARBA00022777"/>
    </source>
</evidence>
<keyword evidence="9 13" id="KW-1133">Transmembrane helix</keyword>
<dbReference type="SUPFAM" id="SSF56112">
    <property type="entry name" value="Protein kinase-like (PK-like)"/>
    <property type="match status" value="1"/>
</dbReference>
<dbReference type="FunFam" id="3.30.200.20:FF:000162">
    <property type="entry name" value="Adenine nucleotide alpha hydrolase-like domain kinase"/>
    <property type="match status" value="1"/>
</dbReference>
<organism evidence="15 16">
    <name type="scientific">Klebsormidium nitens</name>
    <name type="common">Green alga</name>
    <name type="synonym">Ulothrix nitens</name>
    <dbReference type="NCBI Taxonomy" id="105231"/>
    <lineage>
        <taxon>Eukaryota</taxon>
        <taxon>Viridiplantae</taxon>
        <taxon>Streptophyta</taxon>
        <taxon>Klebsormidiophyceae</taxon>
        <taxon>Klebsormidiales</taxon>
        <taxon>Klebsormidiaceae</taxon>
        <taxon>Klebsormidium</taxon>
    </lineage>
</organism>
<keyword evidence="16" id="KW-1185">Reference proteome</keyword>
<dbReference type="STRING" id="105231.A0A1Y1I9P8"/>
<dbReference type="Gene3D" id="3.30.200.20">
    <property type="entry name" value="Phosphorylase Kinase, domain 1"/>
    <property type="match status" value="1"/>
</dbReference>
<reference evidence="15 16" key="1">
    <citation type="journal article" date="2014" name="Nat. Commun.">
        <title>Klebsormidium flaccidum genome reveals primary factors for plant terrestrial adaptation.</title>
        <authorList>
            <person name="Hori K."/>
            <person name="Maruyama F."/>
            <person name="Fujisawa T."/>
            <person name="Togashi T."/>
            <person name="Yamamoto N."/>
            <person name="Seo M."/>
            <person name="Sato S."/>
            <person name="Yamada T."/>
            <person name="Mori H."/>
            <person name="Tajima N."/>
            <person name="Moriyama T."/>
            <person name="Ikeuchi M."/>
            <person name="Watanabe M."/>
            <person name="Wada H."/>
            <person name="Kobayashi K."/>
            <person name="Saito M."/>
            <person name="Masuda T."/>
            <person name="Sasaki-Sekimoto Y."/>
            <person name="Mashiguchi K."/>
            <person name="Awai K."/>
            <person name="Shimojima M."/>
            <person name="Masuda S."/>
            <person name="Iwai M."/>
            <person name="Nobusawa T."/>
            <person name="Narise T."/>
            <person name="Kondo S."/>
            <person name="Saito H."/>
            <person name="Sato R."/>
            <person name="Murakawa M."/>
            <person name="Ihara Y."/>
            <person name="Oshima-Yamada Y."/>
            <person name="Ohtaka K."/>
            <person name="Satoh M."/>
            <person name="Sonobe K."/>
            <person name="Ishii M."/>
            <person name="Ohtani R."/>
            <person name="Kanamori-Sato M."/>
            <person name="Honoki R."/>
            <person name="Miyazaki D."/>
            <person name="Mochizuki H."/>
            <person name="Umetsu J."/>
            <person name="Higashi K."/>
            <person name="Shibata D."/>
            <person name="Kamiya Y."/>
            <person name="Sato N."/>
            <person name="Nakamura Y."/>
            <person name="Tabata S."/>
            <person name="Ida S."/>
            <person name="Kurokawa K."/>
            <person name="Ohta H."/>
        </authorList>
    </citation>
    <scope>NUCLEOTIDE SEQUENCE [LARGE SCALE GENOMIC DNA]</scope>
    <source>
        <strain evidence="15 16">NIES-2285</strain>
    </source>
</reference>
<feature type="compositionally biased region" description="Low complexity" evidence="12">
    <location>
        <begin position="793"/>
        <end position="808"/>
    </location>
</feature>
<keyword evidence="2" id="KW-1003">Cell membrane</keyword>
<keyword evidence="3" id="KW-0723">Serine/threonine-protein kinase</keyword>
<feature type="compositionally biased region" description="Basic and acidic residues" evidence="12">
    <location>
        <begin position="696"/>
        <end position="710"/>
    </location>
</feature>
<feature type="region of interest" description="Disordered" evidence="12">
    <location>
        <begin position="606"/>
        <end position="684"/>
    </location>
</feature>
<dbReference type="AlphaFoldDB" id="A0A1Y1I9P8"/>
<feature type="region of interest" description="Disordered" evidence="12">
    <location>
        <begin position="696"/>
        <end position="831"/>
    </location>
</feature>
<feature type="region of interest" description="Disordered" evidence="12">
    <location>
        <begin position="21"/>
        <end position="56"/>
    </location>
</feature>
<dbReference type="SMART" id="SM00220">
    <property type="entry name" value="S_TKc"/>
    <property type="match status" value="1"/>
</dbReference>
<dbReference type="PANTHER" id="PTHR47982">
    <property type="entry name" value="PROLINE-RICH RECEPTOR-LIKE PROTEIN KINASE PERK4"/>
    <property type="match status" value="1"/>
</dbReference>
<dbReference type="GO" id="GO:0005524">
    <property type="term" value="F:ATP binding"/>
    <property type="evidence" value="ECO:0007669"/>
    <property type="project" value="UniProtKB-UniRule"/>
</dbReference>
<evidence type="ECO:0000256" key="5">
    <source>
        <dbReference type="ARBA" id="ARBA00022692"/>
    </source>
</evidence>
<feature type="compositionally biased region" description="Polar residues" evidence="12">
    <location>
        <begin position="613"/>
        <end position="625"/>
    </location>
</feature>
<feature type="region of interest" description="Disordered" evidence="12">
    <location>
        <begin position="90"/>
        <end position="168"/>
    </location>
</feature>
<dbReference type="PROSITE" id="PS00107">
    <property type="entry name" value="PROTEIN_KINASE_ATP"/>
    <property type="match status" value="1"/>
</dbReference>
<dbReference type="InterPro" id="IPR001245">
    <property type="entry name" value="Ser-Thr/Tyr_kinase_cat_dom"/>
</dbReference>
<comment type="subcellular location">
    <subcellularLocation>
        <location evidence="1">Cell membrane</location>
        <topology evidence="1">Single-pass membrane protein</topology>
    </subcellularLocation>
</comment>
<feature type="compositionally biased region" description="Pro residues" evidence="12">
    <location>
        <begin position="760"/>
        <end position="770"/>
    </location>
</feature>
<keyword evidence="5 13" id="KW-0812">Transmembrane</keyword>
<feature type="compositionally biased region" description="Low complexity" evidence="12">
    <location>
        <begin position="283"/>
        <end position="300"/>
    </location>
</feature>
<dbReference type="PROSITE" id="PS50011">
    <property type="entry name" value="PROTEIN_KINASE_DOM"/>
    <property type="match status" value="1"/>
</dbReference>
<keyword evidence="6 11" id="KW-0547">Nucleotide-binding</keyword>
<evidence type="ECO:0000256" key="13">
    <source>
        <dbReference type="SAM" id="Phobius"/>
    </source>
</evidence>
<proteinExistence type="predicted"/>
<dbReference type="Pfam" id="PF07204">
    <property type="entry name" value="Orthoreo_P10"/>
    <property type="match status" value="1"/>
</dbReference>
<keyword evidence="8 11" id="KW-0067">ATP-binding</keyword>
<dbReference type="Gene3D" id="1.10.510.10">
    <property type="entry name" value="Transferase(Phosphotransferase) domain 1"/>
    <property type="match status" value="1"/>
</dbReference>
<feature type="compositionally biased region" description="Pro residues" evidence="12">
    <location>
        <begin position="139"/>
        <end position="156"/>
    </location>
</feature>
<evidence type="ECO:0000256" key="3">
    <source>
        <dbReference type="ARBA" id="ARBA00022527"/>
    </source>
</evidence>
<evidence type="ECO:0000256" key="4">
    <source>
        <dbReference type="ARBA" id="ARBA00022679"/>
    </source>
</evidence>
<dbReference type="OMA" id="KNQTFME"/>
<evidence type="ECO:0000256" key="12">
    <source>
        <dbReference type="SAM" id="MobiDB-lite"/>
    </source>
</evidence>
<evidence type="ECO:0000256" key="2">
    <source>
        <dbReference type="ARBA" id="ARBA00022475"/>
    </source>
</evidence>
<gene>
    <name evidence="15" type="ORF">KFL_002570190</name>
</gene>
<evidence type="ECO:0000313" key="16">
    <source>
        <dbReference type="Proteomes" id="UP000054558"/>
    </source>
</evidence>
<feature type="region of interest" description="Disordered" evidence="12">
    <location>
        <begin position="202"/>
        <end position="315"/>
    </location>
</feature>
<dbReference type="Pfam" id="PF07714">
    <property type="entry name" value="PK_Tyr_Ser-Thr"/>
    <property type="match status" value="1"/>
</dbReference>
<name>A0A1Y1I9P8_KLENI</name>
<dbReference type="FunFam" id="1.10.510.10:FF:000173">
    <property type="entry name" value="proline-rich receptor-like protein kinase PERK8"/>
    <property type="match status" value="1"/>
</dbReference>
<evidence type="ECO:0000313" key="15">
    <source>
        <dbReference type="EMBL" id="GAQ85851.1"/>
    </source>
</evidence>
<feature type="compositionally biased region" description="Polar residues" evidence="12">
    <location>
        <begin position="265"/>
        <end position="274"/>
    </location>
</feature>
<evidence type="ECO:0000259" key="14">
    <source>
        <dbReference type="PROSITE" id="PS50011"/>
    </source>
</evidence>
<dbReference type="InterPro" id="IPR009854">
    <property type="entry name" value="Orthoreo_P10"/>
</dbReference>
<keyword evidence="4" id="KW-0808">Transferase</keyword>
<dbReference type="InterPro" id="IPR017441">
    <property type="entry name" value="Protein_kinase_ATP_BS"/>
</dbReference>
<dbReference type="PROSITE" id="PS00108">
    <property type="entry name" value="PROTEIN_KINASE_ST"/>
    <property type="match status" value="1"/>
</dbReference>
<feature type="compositionally biased region" description="Low complexity" evidence="12">
    <location>
        <begin position="745"/>
        <end position="759"/>
    </location>
</feature>
<dbReference type="GO" id="GO:0005886">
    <property type="term" value="C:plasma membrane"/>
    <property type="evidence" value="ECO:0007669"/>
    <property type="project" value="UniProtKB-SubCell"/>
</dbReference>
<evidence type="ECO:0000256" key="1">
    <source>
        <dbReference type="ARBA" id="ARBA00004162"/>
    </source>
</evidence>
<dbReference type="InterPro" id="IPR011009">
    <property type="entry name" value="Kinase-like_dom_sf"/>
</dbReference>
<feature type="transmembrane region" description="Helical" evidence="13">
    <location>
        <begin position="172"/>
        <end position="194"/>
    </location>
</feature>
<dbReference type="Proteomes" id="UP000054558">
    <property type="component" value="Unassembled WGS sequence"/>
</dbReference>
<dbReference type="InterPro" id="IPR047117">
    <property type="entry name" value="PERK1-13-like"/>
</dbReference>
<keyword evidence="10 13" id="KW-0472">Membrane</keyword>
<sequence>MSTPAPTLAVTPPAVLTAAPVPTPVLTTDPPATTAAPTTAAPVTTPPVATTSAPTDAPDITTAAPVITTAAPIITTFSPVITTAAPFFTPPTPATNSPVATTAPPATRSPNVPVTPSPNVPVTPSPNVPVTPSPTSRVPTPPPLVTPVTPSAPQPPSNSGSESSSSLSTGTIIGIAAGGGALVVIVLLCLLWCCCRPAKKRRAYESPTRRQSQAALLKAAAQDNRQQNYAPSRTPPRDNFGPLKPPPQQQLPAIQREQRAPPQNEWANENQRQQWKAPPPLVAPSSKAPSEPKSQPESPAMVSPLQAPPRPPSAFGDSHRLFTYEELRAATNNFSPTNLLGEGGFGKVFKGVTSEGVTVAVKQLTLGGLGGQGEREFRSEVEVISRVHHRHLVTLLGYCMKGEERLLVLEYMANGTLESNLHGKNQPLMDWASRKKVAVGSARGLAYLHEDCHPRIIHRDIKASNILMDEHFDAQVADFGLAKLAGEKDTHVTTRVMGTFGYLAPEYAMSGKLTEKSDVFSFGVVLLELISGRRPVDMSQPAGQESLVEWARPILMREQYDELVDPRLNASGYDPDEMHRFIRAAMLCIRSTATKRPRMTQVVRMLEDDGLSPDSTSNYQPTQRFDSVPFGGGPYMSSEFGSEAPSSGEYSQSSQGGYPSGPAAALPMQGRSGGSYRSEASGPHSAEVALDIIDEHREPQREVDPYGDQRWDEDEETGMGRPAQVQLAHLRPTSSGSSVPPPPGRQSRSGSLTPTSPGMLRPPPGRPSPNPAGYGQPPGPRRSSRGSSDEFKQSQYSQSSSGSEYTSGQMGGSAYGGNTIVMPERFDGEGR</sequence>
<feature type="compositionally biased region" description="Low complexity" evidence="12">
    <location>
        <begin position="213"/>
        <end position="222"/>
    </location>
</feature>
<evidence type="ECO:0000256" key="6">
    <source>
        <dbReference type="ARBA" id="ARBA00022741"/>
    </source>
</evidence>
<feature type="compositionally biased region" description="Pro residues" evidence="12">
    <location>
        <begin position="113"/>
        <end position="132"/>
    </location>
</feature>
<evidence type="ECO:0000256" key="9">
    <source>
        <dbReference type="ARBA" id="ARBA00022989"/>
    </source>
</evidence>
<evidence type="ECO:0000256" key="8">
    <source>
        <dbReference type="ARBA" id="ARBA00022840"/>
    </source>
</evidence>
<dbReference type="GO" id="GO:0004674">
    <property type="term" value="F:protein serine/threonine kinase activity"/>
    <property type="evidence" value="ECO:0007669"/>
    <property type="project" value="UniProtKB-KW"/>
</dbReference>
<feature type="binding site" evidence="11">
    <location>
        <position position="362"/>
    </location>
    <ligand>
        <name>ATP</name>
        <dbReference type="ChEBI" id="CHEBI:30616"/>
    </ligand>
</feature>
<accession>A0A1Y1I9P8</accession>
<evidence type="ECO:0000256" key="11">
    <source>
        <dbReference type="PROSITE-ProRule" id="PRU10141"/>
    </source>
</evidence>
<feature type="compositionally biased region" description="Low complexity" evidence="12">
    <location>
        <begin position="642"/>
        <end position="665"/>
    </location>
</feature>